<dbReference type="EMBL" id="AEXM01000030">
    <property type="protein sequence ID" value="EGC81560.1"/>
    <property type="molecule type" value="Genomic_DNA"/>
</dbReference>
<accession>F0GX83</accession>
<evidence type="ECO:0008006" key="3">
    <source>
        <dbReference type="Google" id="ProtNLM"/>
    </source>
</evidence>
<dbReference type="InterPro" id="IPR025542">
    <property type="entry name" value="YacH"/>
</dbReference>
<dbReference type="GO" id="GO:0005507">
    <property type="term" value="F:copper ion binding"/>
    <property type="evidence" value="ECO:0007669"/>
    <property type="project" value="TreeGrafter"/>
</dbReference>
<reference evidence="1 2" key="1">
    <citation type="submission" date="2011-01" db="EMBL/GenBank/DDBJ databases">
        <authorList>
            <person name="Durkin A.S."/>
            <person name="Madupu R."/>
            <person name="Torralba M."/>
            <person name="Gillis M."/>
            <person name="Methe B."/>
            <person name="Sutton G."/>
            <person name="Nelson K.E."/>
        </authorList>
    </citation>
    <scope>NUCLEOTIDE SEQUENCE [LARGE SCALE GENOMIC DNA]</scope>
    <source>
        <strain evidence="1 2">ACS-065-V-Col13</strain>
    </source>
</reference>
<organism evidence="1 2">
    <name type="scientific">Anaerococcus prevotii ACS-065-V-Col13</name>
    <dbReference type="NCBI Taxonomy" id="879305"/>
    <lineage>
        <taxon>Bacteria</taxon>
        <taxon>Bacillati</taxon>
        <taxon>Bacillota</taxon>
        <taxon>Tissierellia</taxon>
        <taxon>Tissierellales</taxon>
        <taxon>Peptoniphilaceae</taxon>
        <taxon>Anaerococcus</taxon>
    </lineage>
</organism>
<evidence type="ECO:0000313" key="2">
    <source>
        <dbReference type="Proteomes" id="UP000005286"/>
    </source>
</evidence>
<evidence type="ECO:0000313" key="1">
    <source>
        <dbReference type="EMBL" id="EGC81560.1"/>
    </source>
</evidence>
<dbReference type="eggNOG" id="COG3880">
    <property type="taxonomic scope" value="Bacteria"/>
</dbReference>
<dbReference type="STRING" id="879305.HMPREF9290_0857"/>
<dbReference type="GO" id="GO:1990170">
    <property type="term" value="P:stress response to cadmium ion"/>
    <property type="evidence" value="ECO:0007669"/>
    <property type="project" value="TreeGrafter"/>
</dbReference>
<keyword evidence="2" id="KW-1185">Reference proteome</keyword>
<dbReference type="RefSeq" id="WP_004835488.1">
    <property type="nucleotide sequence ID" value="NZ_AEXM01000030.1"/>
</dbReference>
<dbReference type="PANTHER" id="PTHR38430:SF1">
    <property type="entry name" value="PROTEIN-ARGININE KINASE ACTIVATOR PROTEIN"/>
    <property type="match status" value="1"/>
</dbReference>
<dbReference type="GO" id="GO:0008270">
    <property type="term" value="F:zinc ion binding"/>
    <property type="evidence" value="ECO:0007669"/>
    <property type="project" value="TreeGrafter"/>
</dbReference>
<proteinExistence type="predicted"/>
<dbReference type="AlphaFoldDB" id="F0GX83"/>
<name>F0GX83_9FIRM</name>
<gene>
    <name evidence="1" type="ORF">HMPREF9290_0857</name>
</gene>
<dbReference type="PATRIC" id="fig|879305.3.peg.1414"/>
<dbReference type="Proteomes" id="UP000005286">
    <property type="component" value="Unassembled WGS sequence"/>
</dbReference>
<comment type="caution">
    <text evidence="1">The sequence shown here is derived from an EMBL/GenBank/DDBJ whole genome shotgun (WGS) entry which is preliminary data.</text>
</comment>
<dbReference type="GO" id="GO:0046870">
    <property type="term" value="F:cadmium ion binding"/>
    <property type="evidence" value="ECO:0007669"/>
    <property type="project" value="TreeGrafter"/>
</dbReference>
<sequence>MKCDKCDKEATVTVKAIINGKQTDFHLCNDCVKKFTDIGVDEDGNVKPGVTSLDSKNIENLIGQFMPSLEEVIDSYYEYKFNQVNFSYDMIGRLGDEACPTCGNLVSNINNGVFGCPDCYKLDKKLTGKILRTYNNYSKYDGKFPRKEREVKDLAARIKNLQDKLQISVEIEDYERAATIKEEIEELTGKVGN</sequence>
<protein>
    <recommendedName>
        <fullName evidence="3">UVR domain-containing protein</fullName>
    </recommendedName>
</protein>
<dbReference type="GO" id="GO:1990169">
    <property type="term" value="P:stress response to copper ion"/>
    <property type="evidence" value="ECO:0007669"/>
    <property type="project" value="TreeGrafter"/>
</dbReference>
<dbReference type="PANTHER" id="PTHR38430">
    <property type="entry name" value="PROTEIN-ARGININE KINASE ACTIVATOR PROTEIN"/>
    <property type="match status" value="1"/>
</dbReference>
<dbReference type="GO" id="GO:0050897">
    <property type="term" value="F:cobalt ion binding"/>
    <property type="evidence" value="ECO:0007669"/>
    <property type="project" value="TreeGrafter"/>
</dbReference>
<dbReference type="PIRSF" id="PIRSF015034">
    <property type="entry name" value="YacH"/>
    <property type="match status" value="1"/>
</dbReference>